<keyword evidence="2" id="KW-1185">Reference proteome</keyword>
<dbReference type="EMBL" id="ML119051">
    <property type="protein sequence ID" value="ROT42843.1"/>
    <property type="molecule type" value="Genomic_DNA"/>
</dbReference>
<evidence type="ECO:0000313" key="1">
    <source>
        <dbReference type="EMBL" id="ROT42843.1"/>
    </source>
</evidence>
<dbReference type="AlphaFoldDB" id="A0A3N2Q7U3"/>
<protein>
    <submittedName>
        <fullName evidence="1">Uncharacterized protein</fullName>
    </submittedName>
</protein>
<reference evidence="1 2" key="1">
    <citation type="journal article" date="2018" name="Mol. Ecol.">
        <title>The obligate alkalophilic soda-lake fungus Sodiomyces alkalinus has shifted to a protein diet.</title>
        <authorList>
            <person name="Grum-Grzhimaylo A.A."/>
            <person name="Falkoski D.L."/>
            <person name="van den Heuvel J."/>
            <person name="Valero-Jimenez C.A."/>
            <person name="Min B."/>
            <person name="Choi I.G."/>
            <person name="Lipzen A."/>
            <person name="Daum C.G."/>
            <person name="Aanen D.K."/>
            <person name="Tsang A."/>
            <person name="Henrissat B."/>
            <person name="Bilanenko E.N."/>
            <person name="de Vries R.P."/>
            <person name="van Kan J.A.L."/>
            <person name="Grigoriev I.V."/>
            <person name="Debets A.J.M."/>
        </authorList>
    </citation>
    <scope>NUCLEOTIDE SEQUENCE [LARGE SCALE GENOMIC DNA]</scope>
    <source>
        <strain evidence="1 2">F11</strain>
    </source>
</reference>
<evidence type="ECO:0000313" key="2">
    <source>
        <dbReference type="Proteomes" id="UP000272025"/>
    </source>
</evidence>
<organism evidence="1 2">
    <name type="scientific">Sodiomyces alkalinus (strain CBS 110278 / VKM F-3762 / F11)</name>
    <name type="common">Alkaliphilic filamentous fungus</name>
    <dbReference type="NCBI Taxonomy" id="1314773"/>
    <lineage>
        <taxon>Eukaryota</taxon>
        <taxon>Fungi</taxon>
        <taxon>Dikarya</taxon>
        <taxon>Ascomycota</taxon>
        <taxon>Pezizomycotina</taxon>
        <taxon>Sordariomycetes</taxon>
        <taxon>Hypocreomycetidae</taxon>
        <taxon>Glomerellales</taxon>
        <taxon>Plectosphaerellaceae</taxon>
        <taxon>Sodiomyces</taxon>
    </lineage>
</organism>
<sequence>MSTSQPQPAITVLSLLARSSLLQLSLQQIGNSYGRQHRSPPCIPIINYFGSWVVLISLPLLRLPRLWPVSIRGSLPLGIEYLHIPYVHQISHPHIHFYLEGLAQSANANSLQGFHFLGTLLAPVSHSSQPSLISGSNPRPGSSAACVVLLPIYLTWYPKTQPPSSPDPDLDLDLDVFVTRPSTKLSHVKTSHSTNDEFPELTTLPFFDACDRSPRHDFYHSLIRPSIGFTPLASPGKSG</sequence>
<dbReference type="RefSeq" id="XP_028470649.1">
    <property type="nucleotide sequence ID" value="XM_028613776.1"/>
</dbReference>
<dbReference type="Proteomes" id="UP000272025">
    <property type="component" value="Unassembled WGS sequence"/>
</dbReference>
<accession>A0A3N2Q7U3</accession>
<name>A0A3N2Q7U3_SODAK</name>
<dbReference type="GeneID" id="39582254"/>
<proteinExistence type="predicted"/>
<gene>
    <name evidence="1" type="ORF">SODALDRAFT_355032</name>
</gene>